<dbReference type="Pfam" id="PF00271">
    <property type="entry name" value="Helicase_C"/>
    <property type="match status" value="1"/>
</dbReference>
<dbReference type="Pfam" id="PF08148">
    <property type="entry name" value="DSHCT"/>
    <property type="match status" value="1"/>
</dbReference>
<dbReference type="GO" id="GO:0003676">
    <property type="term" value="F:nucleic acid binding"/>
    <property type="evidence" value="ECO:0007669"/>
    <property type="project" value="InterPro"/>
</dbReference>
<protein>
    <recommendedName>
        <fullName evidence="9">Helicase</fullName>
    </recommendedName>
</protein>
<dbReference type="GO" id="GO:0004386">
    <property type="term" value="F:helicase activity"/>
    <property type="evidence" value="ECO:0007669"/>
    <property type="project" value="UniProtKB-KW"/>
</dbReference>
<keyword evidence="4" id="KW-0067">ATP-binding</keyword>
<dbReference type="GO" id="GO:0016787">
    <property type="term" value="F:hydrolase activity"/>
    <property type="evidence" value="ECO:0007669"/>
    <property type="project" value="UniProtKB-KW"/>
</dbReference>
<evidence type="ECO:0000256" key="3">
    <source>
        <dbReference type="ARBA" id="ARBA00022806"/>
    </source>
</evidence>
<feature type="domain" description="Helicase C-terminal" evidence="7">
    <location>
        <begin position="299"/>
        <end position="503"/>
    </location>
</feature>
<dbReference type="InterPro" id="IPR001650">
    <property type="entry name" value="Helicase_C-like"/>
</dbReference>
<dbReference type="PANTHER" id="PTHR12131:SF1">
    <property type="entry name" value="ATP-DEPENDENT RNA HELICASE SUPV3L1, MITOCHONDRIAL-RELATED"/>
    <property type="match status" value="1"/>
</dbReference>
<dbReference type="PROSITE" id="PS51194">
    <property type="entry name" value="HELICASE_CTER"/>
    <property type="match status" value="1"/>
</dbReference>
<dbReference type="Pfam" id="PF00270">
    <property type="entry name" value="DEAD"/>
    <property type="match status" value="1"/>
</dbReference>
<dbReference type="InterPro" id="IPR012961">
    <property type="entry name" value="Ski2/MTR4_C"/>
</dbReference>
<keyword evidence="2" id="KW-0378">Hydrolase</keyword>
<evidence type="ECO:0000313" key="8">
    <source>
        <dbReference type="EMBL" id="QHT80623.1"/>
    </source>
</evidence>
<feature type="coiled-coil region" evidence="5">
    <location>
        <begin position="568"/>
        <end position="624"/>
    </location>
</feature>
<dbReference type="EMBL" id="MN739974">
    <property type="protein sequence ID" value="QHT80623.1"/>
    <property type="molecule type" value="Genomic_DNA"/>
</dbReference>
<feature type="domain" description="Helicase ATP-binding" evidence="6">
    <location>
        <begin position="47"/>
        <end position="216"/>
    </location>
</feature>
<keyword evidence="5" id="KW-0175">Coiled coil</keyword>
<evidence type="ECO:0000256" key="4">
    <source>
        <dbReference type="ARBA" id="ARBA00022840"/>
    </source>
</evidence>
<dbReference type="SMART" id="SM01142">
    <property type="entry name" value="DSHCT"/>
    <property type="match status" value="1"/>
</dbReference>
<organism evidence="8">
    <name type="scientific">viral metagenome</name>
    <dbReference type="NCBI Taxonomy" id="1070528"/>
    <lineage>
        <taxon>unclassified sequences</taxon>
        <taxon>metagenomes</taxon>
        <taxon>organismal metagenomes</taxon>
    </lineage>
</organism>
<dbReference type="PANTHER" id="PTHR12131">
    <property type="entry name" value="ATP-DEPENDENT RNA AND DNA HELICASE"/>
    <property type="match status" value="1"/>
</dbReference>
<dbReference type="CDD" id="cd18795">
    <property type="entry name" value="SF2_C_Ski2"/>
    <property type="match status" value="1"/>
</dbReference>
<evidence type="ECO:0000256" key="2">
    <source>
        <dbReference type="ARBA" id="ARBA00022801"/>
    </source>
</evidence>
<sequence>MKIESPARRFIHTTMSFLIEPDLSTAPSVLPLHPYTFPIDAFQQHAFSAIAKEEHVLVCAKTGSGKTLVGEYQIHHSLNKGKRVFYTTPIKSLSNQKFYDLKHQFTEATVGIMTGDIKFCPDAQIVILTTEILRNLLYKRGTATEHLGLTASLSLENVDAVIFDECHYINDKDRGKIWEETMILLPRTIKMVMLSATLDHPEYLAEWLGTLKQTPVHLIQTHYRIVPLTHYVLGKEDKMIPLMDASEAYHESVYQDWYRSYHGLQKELMAFQQKVADVKQAGAKGGVDGKVHSSHFVHRLNEVTAHLQKKELLPALFFVLSRKQCEAYAQKVEHCLLDTSDTAAVKHIIHFHLHRHMRELEKVPQYHQVYALLCRGVAFHHSGLLPILKEIIEILFSKGYIKLLFCTETFAVGLNMPTKTVIFAGFKKYDETTAAMRMLRNDEYMQMAGRAGRRGKDDKGVVLYVPDHEPVRPDEMYRMMKGARPPLESRMDFHYDFLLKTLNASAPNEPLTWLRIMEQSYWFQQHQNHVRASKKEIKEIQATIYGLNLVEPFRSGCAARLSLEQKIKSSVNAERKQYQRELDSIKNRQMGPKWNKAIGDYQTLHRLEQEKQDKEAALQEWENHKSSIQPVVQMLYELGYIRHADPYTLTNEELGLKGMLATEINEGHPILMTELYHSGRLHGLTGDELVCVLSIFQENKDTQPMIDNLNVSPAVGAAVRDIQQMAREMEEMEMRIGYPVEGYWNTSTVMIEPIRRWMEGEHSSVLCVEYGIFEGNFIRSIMKLANILDEWLALATYCQHTEQVQKVVDVRSRILRDVVVSDSLYLRL</sequence>
<dbReference type="SMART" id="SM00490">
    <property type="entry name" value="HELICc"/>
    <property type="match status" value="1"/>
</dbReference>
<keyword evidence="1" id="KW-0547">Nucleotide-binding</keyword>
<dbReference type="Gene3D" id="3.40.50.300">
    <property type="entry name" value="P-loop containing nucleotide triphosphate hydrolases"/>
    <property type="match status" value="2"/>
</dbReference>
<evidence type="ECO:0000259" key="7">
    <source>
        <dbReference type="PROSITE" id="PS51194"/>
    </source>
</evidence>
<dbReference type="InterPro" id="IPR011545">
    <property type="entry name" value="DEAD/DEAH_box_helicase_dom"/>
</dbReference>
<dbReference type="Gene3D" id="1.10.3380.30">
    <property type="match status" value="1"/>
</dbReference>
<dbReference type="SMART" id="SM00487">
    <property type="entry name" value="DEXDc"/>
    <property type="match status" value="1"/>
</dbReference>
<accession>A0A6C0HKV7</accession>
<reference evidence="8" key="1">
    <citation type="journal article" date="2020" name="Nature">
        <title>Giant virus diversity and host interactions through global metagenomics.</title>
        <authorList>
            <person name="Schulz F."/>
            <person name="Roux S."/>
            <person name="Paez-Espino D."/>
            <person name="Jungbluth S."/>
            <person name="Walsh D.A."/>
            <person name="Denef V.J."/>
            <person name="McMahon K.D."/>
            <person name="Konstantinidis K.T."/>
            <person name="Eloe-Fadrosh E.A."/>
            <person name="Kyrpides N.C."/>
            <person name="Woyke T."/>
        </authorList>
    </citation>
    <scope>NUCLEOTIDE SEQUENCE</scope>
    <source>
        <strain evidence="8">GVMAG-M-3300023184-121</strain>
    </source>
</reference>
<evidence type="ECO:0000256" key="1">
    <source>
        <dbReference type="ARBA" id="ARBA00022741"/>
    </source>
</evidence>
<evidence type="ECO:0008006" key="9">
    <source>
        <dbReference type="Google" id="ProtNLM"/>
    </source>
</evidence>
<evidence type="ECO:0000256" key="5">
    <source>
        <dbReference type="SAM" id="Coils"/>
    </source>
</evidence>
<proteinExistence type="predicted"/>
<evidence type="ECO:0000259" key="6">
    <source>
        <dbReference type="PROSITE" id="PS51192"/>
    </source>
</evidence>
<dbReference type="InterPro" id="IPR014001">
    <property type="entry name" value="Helicase_ATP-bd"/>
</dbReference>
<name>A0A6C0HKV7_9ZZZZ</name>
<dbReference type="PROSITE" id="PS51192">
    <property type="entry name" value="HELICASE_ATP_BIND_1"/>
    <property type="match status" value="1"/>
</dbReference>
<dbReference type="SUPFAM" id="SSF52540">
    <property type="entry name" value="P-loop containing nucleoside triphosphate hydrolases"/>
    <property type="match status" value="1"/>
</dbReference>
<dbReference type="InterPro" id="IPR027417">
    <property type="entry name" value="P-loop_NTPase"/>
</dbReference>
<keyword evidence="3" id="KW-0347">Helicase</keyword>
<dbReference type="InterPro" id="IPR050699">
    <property type="entry name" value="RNA-DNA_Helicase"/>
</dbReference>
<dbReference type="AlphaFoldDB" id="A0A6C0HKV7"/>
<dbReference type="GO" id="GO:0005524">
    <property type="term" value="F:ATP binding"/>
    <property type="evidence" value="ECO:0007669"/>
    <property type="project" value="UniProtKB-KW"/>
</dbReference>